<protein>
    <submittedName>
        <fullName evidence="1">Uncharacterized protein</fullName>
    </submittedName>
</protein>
<evidence type="ECO:0000313" key="1">
    <source>
        <dbReference type="EMBL" id="KZT60788.1"/>
    </source>
</evidence>
<accession>A0A165IN69</accession>
<evidence type="ECO:0000313" key="2">
    <source>
        <dbReference type="Proteomes" id="UP000076842"/>
    </source>
</evidence>
<keyword evidence="2" id="KW-1185">Reference proteome</keyword>
<dbReference type="Proteomes" id="UP000076842">
    <property type="component" value="Unassembled WGS sequence"/>
</dbReference>
<dbReference type="InParanoid" id="A0A165IN69"/>
<name>A0A165IN69_9BASI</name>
<sequence length="92" mass="9975">MFVGRQEAAAPGKRNASIMCLPALTAIVSPYGVARRTVPMRSGGRERDCAEDESVLMLVPNLASYTGCDKNMHLRRSEYTGDGELRLTAVTS</sequence>
<proteinExistence type="predicted"/>
<dbReference type="AlphaFoldDB" id="A0A165IN69"/>
<reference evidence="1 2" key="1">
    <citation type="journal article" date="2016" name="Mol. Biol. Evol.">
        <title>Comparative Genomics of Early-Diverging Mushroom-Forming Fungi Provides Insights into the Origins of Lignocellulose Decay Capabilities.</title>
        <authorList>
            <person name="Nagy L.G."/>
            <person name="Riley R."/>
            <person name="Tritt A."/>
            <person name="Adam C."/>
            <person name="Daum C."/>
            <person name="Floudas D."/>
            <person name="Sun H."/>
            <person name="Yadav J.S."/>
            <person name="Pangilinan J."/>
            <person name="Larsson K.H."/>
            <person name="Matsuura K."/>
            <person name="Barry K."/>
            <person name="Labutti K."/>
            <person name="Kuo R."/>
            <person name="Ohm R.A."/>
            <person name="Bhattacharya S.S."/>
            <person name="Shirouzu T."/>
            <person name="Yoshinaga Y."/>
            <person name="Martin F.M."/>
            <person name="Grigoriev I.V."/>
            <person name="Hibbett D.S."/>
        </authorList>
    </citation>
    <scope>NUCLEOTIDE SEQUENCE [LARGE SCALE GENOMIC DNA]</scope>
    <source>
        <strain evidence="1 2">HHB12733</strain>
    </source>
</reference>
<organism evidence="1 2">
    <name type="scientific">Calocera cornea HHB12733</name>
    <dbReference type="NCBI Taxonomy" id="1353952"/>
    <lineage>
        <taxon>Eukaryota</taxon>
        <taxon>Fungi</taxon>
        <taxon>Dikarya</taxon>
        <taxon>Basidiomycota</taxon>
        <taxon>Agaricomycotina</taxon>
        <taxon>Dacrymycetes</taxon>
        <taxon>Dacrymycetales</taxon>
        <taxon>Dacrymycetaceae</taxon>
        <taxon>Calocera</taxon>
    </lineage>
</organism>
<gene>
    <name evidence="1" type="ORF">CALCODRAFT_84922</name>
</gene>
<dbReference type="EMBL" id="KV423928">
    <property type="protein sequence ID" value="KZT60788.1"/>
    <property type="molecule type" value="Genomic_DNA"/>
</dbReference>